<feature type="non-terminal residue" evidence="1">
    <location>
        <position position="71"/>
    </location>
</feature>
<proteinExistence type="predicted"/>
<reference evidence="1" key="1">
    <citation type="submission" date="2023-10" db="EMBL/GenBank/DDBJ databases">
        <authorList>
            <person name="Domelevo Entfellner J.-B."/>
        </authorList>
    </citation>
    <scope>NUCLEOTIDE SEQUENCE</scope>
</reference>
<name>A0AA86SFQ0_9FABA</name>
<evidence type="ECO:0000313" key="2">
    <source>
        <dbReference type="Proteomes" id="UP001189624"/>
    </source>
</evidence>
<dbReference type="EMBL" id="OY731400">
    <property type="protein sequence ID" value="CAJ1939395.1"/>
    <property type="molecule type" value="Genomic_DNA"/>
</dbReference>
<keyword evidence="2" id="KW-1185">Reference proteome</keyword>
<dbReference type="Gramene" id="rna-AYBTSS11_LOCUS9104">
    <property type="protein sequence ID" value="CAJ1939395.1"/>
    <property type="gene ID" value="gene-AYBTSS11_LOCUS9104"/>
</dbReference>
<dbReference type="AlphaFoldDB" id="A0AA86SFQ0"/>
<dbReference type="Proteomes" id="UP001189624">
    <property type="component" value="Chromosome 3"/>
</dbReference>
<feature type="non-terminal residue" evidence="1">
    <location>
        <position position="1"/>
    </location>
</feature>
<protein>
    <submittedName>
        <fullName evidence="1">Uncharacterized protein</fullName>
    </submittedName>
</protein>
<evidence type="ECO:0000313" key="1">
    <source>
        <dbReference type="EMBL" id="CAJ1939395.1"/>
    </source>
</evidence>
<organism evidence="1 2">
    <name type="scientific">Sphenostylis stenocarpa</name>
    <dbReference type="NCBI Taxonomy" id="92480"/>
    <lineage>
        <taxon>Eukaryota</taxon>
        <taxon>Viridiplantae</taxon>
        <taxon>Streptophyta</taxon>
        <taxon>Embryophyta</taxon>
        <taxon>Tracheophyta</taxon>
        <taxon>Spermatophyta</taxon>
        <taxon>Magnoliopsida</taxon>
        <taxon>eudicotyledons</taxon>
        <taxon>Gunneridae</taxon>
        <taxon>Pentapetalae</taxon>
        <taxon>rosids</taxon>
        <taxon>fabids</taxon>
        <taxon>Fabales</taxon>
        <taxon>Fabaceae</taxon>
        <taxon>Papilionoideae</taxon>
        <taxon>50 kb inversion clade</taxon>
        <taxon>NPAAA clade</taxon>
        <taxon>indigoferoid/millettioid clade</taxon>
        <taxon>Phaseoleae</taxon>
        <taxon>Sphenostylis</taxon>
    </lineage>
</organism>
<gene>
    <name evidence="1" type="ORF">AYBTSS11_LOCUS9104</name>
</gene>
<accession>A0AA86SFQ0</accession>
<sequence length="71" mass="8250">RQHESQDISKNKFIFKKVYTSHFEDPIGLKAFTIVLMSGMTILIKDFSIKSVANFFHSTNKTRKESQLVLE</sequence>